<dbReference type="InterPro" id="IPR011008">
    <property type="entry name" value="Dimeric_a/b-barrel"/>
</dbReference>
<dbReference type="EMBL" id="QGGV01000005">
    <property type="protein sequence ID" value="PWK56101.1"/>
    <property type="molecule type" value="Genomic_DNA"/>
</dbReference>
<accession>A0A316G576</accession>
<dbReference type="InterPro" id="IPR010753">
    <property type="entry name" value="DUF1330"/>
</dbReference>
<proteinExistence type="predicted"/>
<sequence>MTAFIMGQMEIHSRDWMEEYFARIPELVTRHVGKFVVRGGDPTRTEGDSPAPDAAFILEFPDRAHAEAFWNSKEFQTLATLRRSGSTLDSILVDALD</sequence>
<dbReference type="Proteomes" id="UP000245390">
    <property type="component" value="Unassembled WGS sequence"/>
</dbReference>
<evidence type="ECO:0000313" key="2">
    <source>
        <dbReference type="EMBL" id="PWK56101.1"/>
    </source>
</evidence>
<dbReference type="Gene3D" id="3.30.70.100">
    <property type="match status" value="1"/>
</dbReference>
<dbReference type="SUPFAM" id="SSF54909">
    <property type="entry name" value="Dimeric alpha+beta barrel"/>
    <property type="match status" value="1"/>
</dbReference>
<dbReference type="PANTHER" id="PTHR41521:SF4">
    <property type="entry name" value="BLR0684 PROTEIN"/>
    <property type="match status" value="1"/>
</dbReference>
<comment type="caution">
    <text evidence="2">The sequence shown here is derived from an EMBL/GenBank/DDBJ whole genome shotgun (WGS) entry which is preliminary data.</text>
</comment>
<evidence type="ECO:0000313" key="3">
    <source>
        <dbReference type="Proteomes" id="UP000245390"/>
    </source>
</evidence>
<feature type="domain" description="DUF1330" evidence="1">
    <location>
        <begin position="2"/>
        <end position="95"/>
    </location>
</feature>
<dbReference type="OrthoDB" id="9806380at2"/>
<evidence type="ECO:0000259" key="1">
    <source>
        <dbReference type="Pfam" id="PF07045"/>
    </source>
</evidence>
<organism evidence="2 3">
    <name type="scientific">Silicimonas algicola</name>
    <dbReference type="NCBI Taxonomy" id="1826607"/>
    <lineage>
        <taxon>Bacteria</taxon>
        <taxon>Pseudomonadati</taxon>
        <taxon>Pseudomonadota</taxon>
        <taxon>Alphaproteobacteria</taxon>
        <taxon>Rhodobacterales</taxon>
        <taxon>Paracoccaceae</taxon>
    </lineage>
</organism>
<dbReference type="PANTHER" id="PTHR41521">
    <property type="match status" value="1"/>
</dbReference>
<name>A0A316G576_9RHOB</name>
<dbReference type="RefSeq" id="WP_109759529.1">
    <property type="nucleotide sequence ID" value="NZ_CP034588.1"/>
</dbReference>
<dbReference type="KEGG" id="salo:EF888_17770"/>
<keyword evidence="3" id="KW-1185">Reference proteome</keyword>
<gene>
    <name evidence="2" type="ORF">C8D95_105167</name>
</gene>
<reference evidence="2 3" key="1">
    <citation type="submission" date="2018-05" db="EMBL/GenBank/DDBJ databases">
        <title>Genomic Encyclopedia of Type Strains, Phase IV (KMG-IV): sequencing the most valuable type-strain genomes for metagenomic binning, comparative biology and taxonomic classification.</title>
        <authorList>
            <person name="Goeker M."/>
        </authorList>
    </citation>
    <scope>NUCLEOTIDE SEQUENCE [LARGE SCALE GENOMIC DNA]</scope>
    <source>
        <strain evidence="2 3">DSM 103371</strain>
    </source>
</reference>
<dbReference type="AlphaFoldDB" id="A0A316G576"/>
<protein>
    <submittedName>
        <fullName evidence="2">Uncharacterized protein (DUF1330 family)</fullName>
    </submittedName>
</protein>
<dbReference type="Pfam" id="PF07045">
    <property type="entry name" value="DUF1330"/>
    <property type="match status" value="1"/>
</dbReference>